<organism evidence="2 3">
    <name type="scientific">Ditylenchus destructor</name>
    <dbReference type="NCBI Taxonomy" id="166010"/>
    <lineage>
        <taxon>Eukaryota</taxon>
        <taxon>Metazoa</taxon>
        <taxon>Ecdysozoa</taxon>
        <taxon>Nematoda</taxon>
        <taxon>Chromadorea</taxon>
        <taxon>Rhabditida</taxon>
        <taxon>Tylenchina</taxon>
        <taxon>Tylenchomorpha</taxon>
        <taxon>Sphaerularioidea</taxon>
        <taxon>Anguinidae</taxon>
        <taxon>Anguininae</taxon>
        <taxon>Ditylenchus</taxon>
    </lineage>
</organism>
<evidence type="ECO:0000256" key="1">
    <source>
        <dbReference type="SAM" id="MobiDB-lite"/>
    </source>
</evidence>
<reference evidence="2" key="1">
    <citation type="submission" date="2022-01" db="EMBL/GenBank/DDBJ databases">
        <title>Genome Sequence Resource for Two Populations of Ditylenchus destructor, the Migratory Endoparasitic Phytonematode.</title>
        <authorList>
            <person name="Zhang H."/>
            <person name="Lin R."/>
            <person name="Xie B."/>
        </authorList>
    </citation>
    <scope>NUCLEOTIDE SEQUENCE</scope>
    <source>
        <strain evidence="2">BazhouSP</strain>
    </source>
</reference>
<evidence type="ECO:0000313" key="2">
    <source>
        <dbReference type="EMBL" id="KAI1716164.1"/>
    </source>
</evidence>
<comment type="caution">
    <text evidence="2">The sequence shown here is derived from an EMBL/GenBank/DDBJ whole genome shotgun (WGS) entry which is preliminary data.</text>
</comment>
<accession>A0AAD4R7W5</accession>
<protein>
    <submittedName>
        <fullName evidence="2">Uncharacterized protein</fullName>
    </submittedName>
</protein>
<name>A0AAD4R7W5_9BILA</name>
<dbReference type="EMBL" id="JAKKPZ010000010">
    <property type="protein sequence ID" value="KAI1716164.1"/>
    <property type="molecule type" value="Genomic_DNA"/>
</dbReference>
<feature type="region of interest" description="Disordered" evidence="1">
    <location>
        <begin position="82"/>
        <end position="101"/>
    </location>
</feature>
<dbReference type="AlphaFoldDB" id="A0AAD4R7W5"/>
<sequence length="137" mass="15508">MINGKLINRTAPSFSPAIAQTLNGRRLASRRAICVQDRSADLPDRRVRLTGIPPAGSARLAEFSHEPIHKTEDKFSFVNRKINKNDEEREPAKMASKAHKEIDDKLFRTKSFHGANTEVVRVCGSDEKKAQHQSRFR</sequence>
<feature type="compositionally biased region" description="Basic and acidic residues" evidence="1">
    <location>
        <begin position="83"/>
        <end position="101"/>
    </location>
</feature>
<gene>
    <name evidence="2" type="ORF">DdX_07197</name>
</gene>
<keyword evidence="3" id="KW-1185">Reference proteome</keyword>
<dbReference type="Proteomes" id="UP001201812">
    <property type="component" value="Unassembled WGS sequence"/>
</dbReference>
<evidence type="ECO:0000313" key="3">
    <source>
        <dbReference type="Proteomes" id="UP001201812"/>
    </source>
</evidence>
<proteinExistence type="predicted"/>